<evidence type="ECO:0000313" key="4">
    <source>
        <dbReference type="Proteomes" id="UP000006743"/>
    </source>
</evidence>
<dbReference type="CDD" id="cd05374">
    <property type="entry name" value="17beta-HSD-like_SDR_c"/>
    <property type="match status" value="1"/>
</dbReference>
<dbReference type="SUPFAM" id="SSF51735">
    <property type="entry name" value="NAD(P)-binding Rossmann-fold domains"/>
    <property type="match status" value="1"/>
</dbReference>
<dbReference type="HOGENOM" id="CLU_010194_2_9_6"/>
<sequence>MVERINTMKTILITGCSSGIGYATAHYLKQQGWRVIASCRKAEDVQRLQFEGFECVELDVTNSAQIAQVFDYIQQSGGLDAVFCNAGYGQPGTVEDIPREALREIFETNVFGAWEVMNYALKLFRQQNHGRILINSSILGFAAMHFRGAYNSTKFALEGMADTLRHELHGSNIYVSLIEPGPIQSKFRPNSVVKLQQYIDIENSFHKEAYQQQLARLNTKGNANPFTLPAIECAKACLTALNAKQPKARYQVTFPTKLFWWLRRILPTKAFDFCCRKGGG</sequence>
<name>B8F7I1_GLAP5</name>
<keyword evidence="4" id="KW-1185">Reference proteome</keyword>
<dbReference type="PANTHER" id="PTHR43976:SF16">
    <property type="entry name" value="SHORT-CHAIN DEHYDROGENASE_REDUCTASE FAMILY PROTEIN"/>
    <property type="match status" value="1"/>
</dbReference>
<dbReference type="STRING" id="557723.HAPS_1771"/>
<evidence type="ECO:0000256" key="1">
    <source>
        <dbReference type="ARBA" id="ARBA00006484"/>
    </source>
</evidence>
<dbReference type="KEGG" id="hap:HAPS_1771"/>
<evidence type="ECO:0000256" key="2">
    <source>
        <dbReference type="ARBA" id="ARBA00023002"/>
    </source>
</evidence>
<dbReference type="EMBL" id="CP001321">
    <property type="protein sequence ID" value="ACL33283.1"/>
    <property type="molecule type" value="Genomic_DNA"/>
</dbReference>
<dbReference type="InterPro" id="IPR051911">
    <property type="entry name" value="SDR_oxidoreductase"/>
</dbReference>
<dbReference type="PRINTS" id="PR00081">
    <property type="entry name" value="GDHRDH"/>
</dbReference>
<protein>
    <submittedName>
        <fullName evidence="3">Dehydrogenases with different specificities</fullName>
    </submittedName>
</protein>
<accession>B8F7I1</accession>
<dbReference type="PROSITE" id="PS00061">
    <property type="entry name" value="ADH_SHORT"/>
    <property type="match status" value="1"/>
</dbReference>
<dbReference type="InterPro" id="IPR002347">
    <property type="entry name" value="SDR_fam"/>
</dbReference>
<keyword evidence="2" id="KW-0560">Oxidoreductase</keyword>
<dbReference type="Gene3D" id="3.40.50.720">
    <property type="entry name" value="NAD(P)-binding Rossmann-like Domain"/>
    <property type="match status" value="1"/>
</dbReference>
<dbReference type="PANTHER" id="PTHR43976">
    <property type="entry name" value="SHORT CHAIN DEHYDROGENASE"/>
    <property type="match status" value="1"/>
</dbReference>
<dbReference type="Pfam" id="PF00106">
    <property type="entry name" value="adh_short"/>
    <property type="match status" value="1"/>
</dbReference>
<comment type="similarity">
    <text evidence="1">Belongs to the short-chain dehydrogenases/reductases (SDR) family.</text>
</comment>
<proteinExistence type="inferred from homology"/>
<dbReference type="Proteomes" id="UP000006743">
    <property type="component" value="Chromosome"/>
</dbReference>
<dbReference type="GO" id="GO:0016491">
    <property type="term" value="F:oxidoreductase activity"/>
    <property type="evidence" value="ECO:0007669"/>
    <property type="project" value="UniProtKB-KW"/>
</dbReference>
<dbReference type="InterPro" id="IPR020904">
    <property type="entry name" value="Sc_DH/Rdtase_CS"/>
</dbReference>
<dbReference type="InterPro" id="IPR036291">
    <property type="entry name" value="NAD(P)-bd_dom_sf"/>
</dbReference>
<reference evidence="3 4" key="1">
    <citation type="journal article" date="2009" name="J. Bacteriol.">
        <title>Complete genome sequence of Haemophilus parasuis SH0165.</title>
        <authorList>
            <person name="Yue M."/>
            <person name="Yang F."/>
            <person name="Yang J."/>
            <person name="Bei W."/>
            <person name="Cai X."/>
            <person name="Chen L."/>
            <person name="Dong J."/>
            <person name="Zhou R."/>
            <person name="Jin M."/>
            <person name="Jin Q."/>
            <person name="Chen H."/>
        </authorList>
    </citation>
    <scope>NUCLEOTIDE SEQUENCE [LARGE SCALE GENOMIC DNA]</scope>
    <source>
        <strain evidence="3 4">SH0165</strain>
    </source>
</reference>
<organism evidence="3 4">
    <name type="scientific">Glaesserella parasuis serovar 5 (strain SH0165)</name>
    <name type="common">Haemophilus parasuis</name>
    <dbReference type="NCBI Taxonomy" id="557723"/>
    <lineage>
        <taxon>Bacteria</taxon>
        <taxon>Pseudomonadati</taxon>
        <taxon>Pseudomonadota</taxon>
        <taxon>Gammaproteobacteria</taxon>
        <taxon>Pasteurellales</taxon>
        <taxon>Pasteurellaceae</taxon>
        <taxon>Glaesserella</taxon>
    </lineage>
</organism>
<evidence type="ECO:0000313" key="3">
    <source>
        <dbReference type="EMBL" id="ACL33283.1"/>
    </source>
</evidence>
<dbReference type="AlphaFoldDB" id="B8F7I1"/>
<gene>
    <name evidence="3" type="ordered locus">HAPS_1771</name>
</gene>